<name>A0ABU3TA69_9MICO</name>
<accession>A0ABU3TA69</accession>
<keyword evidence="3" id="KW-1185">Reference proteome</keyword>
<dbReference type="Gene3D" id="3.10.450.50">
    <property type="match status" value="1"/>
</dbReference>
<evidence type="ECO:0000313" key="2">
    <source>
        <dbReference type="EMBL" id="MDU0368232.1"/>
    </source>
</evidence>
<organism evidence="2 3">
    <name type="scientific">Microbacterium galbum</name>
    <dbReference type="NCBI Taxonomy" id="3075994"/>
    <lineage>
        <taxon>Bacteria</taxon>
        <taxon>Bacillati</taxon>
        <taxon>Actinomycetota</taxon>
        <taxon>Actinomycetes</taxon>
        <taxon>Micrococcales</taxon>
        <taxon>Microbacteriaceae</taxon>
        <taxon>Microbacterium</taxon>
    </lineage>
</organism>
<comment type="caution">
    <text evidence="2">The sequence shown here is derived from an EMBL/GenBank/DDBJ whole genome shotgun (WGS) entry which is preliminary data.</text>
</comment>
<dbReference type="Pfam" id="PF12680">
    <property type="entry name" value="SnoaL_2"/>
    <property type="match status" value="1"/>
</dbReference>
<evidence type="ECO:0000259" key="1">
    <source>
        <dbReference type="Pfam" id="PF12680"/>
    </source>
</evidence>
<sequence length="140" mass="14958">MTADLHTSPTPIEPVRRLLAAITDGDLETAARVFADAARIIRVRYADGRACGGRTLAVGSDEIRAWLAEIISREVSVEATGSHLEGASLVVRTAWSMRGFDGERVHSSSLGVYDVVDGRIALLRATSSEEEGAGRPIARV</sequence>
<dbReference type="RefSeq" id="WP_315995414.1">
    <property type="nucleotide sequence ID" value="NZ_JAWDIS010000003.1"/>
</dbReference>
<dbReference type="InterPro" id="IPR037401">
    <property type="entry name" value="SnoaL-like"/>
</dbReference>
<gene>
    <name evidence="2" type="ORF">RWH45_13490</name>
</gene>
<proteinExistence type="predicted"/>
<dbReference type="InterPro" id="IPR032710">
    <property type="entry name" value="NTF2-like_dom_sf"/>
</dbReference>
<dbReference type="SUPFAM" id="SSF54427">
    <property type="entry name" value="NTF2-like"/>
    <property type="match status" value="1"/>
</dbReference>
<dbReference type="EMBL" id="JAWDIS010000003">
    <property type="protein sequence ID" value="MDU0368232.1"/>
    <property type="molecule type" value="Genomic_DNA"/>
</dbReference>
<protein>
    <submittedName>
        <fullName evidence="2">Nuclear transport factor 2 family protein</fullName>
    </submittedName>
</protein>
<evidence type="ECO:0000313" key="3">
    <source>
        <dbReference type="Proteomes" id="UP001263371"/>
    </source>
</evidence>
<reference evidence="2 3" key="1">
    <citation type="submission" date="2023-09" db="EMBL/GenBank/DDBJ databases">
        <title>Microbacterium fusihabitans sp. nov., Microbacterium phycihabitans sp. nov., and Microbacterium cervinum sp. nov., isolated from dried seaweeds of beach.</title>
        <authorList>
            <person name="Lee S.D."/>
        </authorList>
    </citation>
    <scope>NUCLEOTIDE SEQUENCE [LARGE SCALE GENOMIC DNA]</scope>
    <source>
        <strain evidence="2 3">KSW4-17</strain>
    </source>
</reference>
<dbReference type="Proteomes" id="UP001263371">
    <property type="component" value="Unassembled WGS sequence"/>
</dbReference>
<feature type="domain" description="SnoaL-like" evidence="1">
    <location>
        <begin position="15"/>
        <end position="121"/>
    </location>
</feature>